<evidence type="ECO:0000313" key="2">
    <source>
        <dbReference type="Proteomes" id="UP000478892"/>
    </source>
</evidence>
<name>A0A6L6WNA0_9RHOB</name>
<dbReference type="PROSITE" id="PS51257">
    <property type="entry name" value="PROKAR_LIPOPROTEIN"/>
    <property type="match status" value="1"/>
</dbReference>
<gene>
    <name evidence="1" type="ORF">GO984_14900</name>
</gene>
<keyword evidence="2" id="KW-1185">Reference proteome</keyword>
<sequence>MTSLRLSISLFVIVGFSACGQFQLQKVRLTADEAMAKLNDGQAVSLGVDHSGWVGLEERDGAH</sequence>
<comment type="caution">
    <text evidence="1">The sequence shown here is derived from an EMBL/GenBank/DDBJ whole genome shotgun (WGS) entry which is preliminary data.</text>
</comment>
<dbReference type="Proteomes" id="UP000478892">
    <property type="component" value="Unassembled WGS sequence"/>
</dbReference>
<dbReference type="AlphaFoldDB" id="A0A6L6WNA0"/>
<protein>
    <submittedName>
        <fullName evidence="1">Uncharacterized protein</fullName>
    </submittedName>
</protein>
<evidence type="ECO:0000313" key="1">
    <source>
        <dbReference type="EMBL" id="MVO17102.1"/>
    </source>
</evidence>
<reference evidence="1 2" key="1">
    <citation type="submission" date="2019-12" db="EMBL/GenBank/DDBJ databases">
        <authorList>
            <person name="Zhang Y.-J."/>
        </authorList>
    </citation>
    <scope>NUCLEOTIDE SEQUENCE [LARGE SCALE GENOMIC DNA]</scope>
    <source>
        <strain evidence="1 2">CY05</strain>
    </source>
</reference>
<accession>A0A6L6WNA0</accession>
<dbReference type="EMBL" id="WQLV01000009">
    <property type="protein sequence ID" value="MVO17102.1"/>
    <property type="molecule type" value="Genomic_DNA"/>
</dbReference>
<proteinExistence type="predicted"/>
<organism evidence="1 2">
    <name type="scientific">Parasedimentitalea huanghaiensis</name>
    <dbReference type="NCBI Taxonomy" id="2682100"/>
    <lineage>
        <taxon>Bacteria</taxon>
        <taxon>Pseudomonadati</taxon>
        <taxon>Pseudomonadota</taxon>
        <taxon>Alphaproteobacteria</taxon>
        <taxon>Rhodobacterales</taxon>
        <taxon>Paracoccaceae</taxon>
        <taxon>Parasedimentitalea</taxon>
    </lineage>
</organism>
<dbReference type="RefSeq" id="WP_157023420.1">
    <property type="nucleotide sequence ID" value="NZ_WQLV01000009.1"/>
</dbReference>